<evidence type="ECO:0000256" key="5">
    <source>
        <dbReference type="ARBA" id="ARBA00022576"/>
    </source>
</evidence>
<dbReference type="EMBL" id="SSOP01000009">
    <property type="protein sequence ID" value="KAB5595453.1"/>
    <property type="molecule type" value="Genomic_DNA"/>
</dbReference>
<dbReference type="GO" id="GO:0005737">
    <property type="term" value="C:cytoplasm"/>
    <property type="evidence" value="ECO:0007669"/>
    <property type="project" value="TreeGrafter"/>
</dbReference>
<dbReference type="AlphaFoldDB" id="A0A5N5QV85"/>
<evidence type="ECO:0000256" key="9">
    <source>
        <dbReference type="ARBA" id="ARBA00023299"/>
    </source>
</evidence>
<feature type="domain" description="Aminotransferase class V" evidence="12">
    <location>
        <begin position="9"/>
        <end position="389"/>
    </location>
</feature>
<dbReference type="GO" id="GO:0006564">
    <property type="term" value="P:L-serine biosynthetic process"/>
    <property type="evidence" value="ECO:0007669"/>
    <property type="project" value="UniProtKB-KW"/>
</dbReference>
<comment type="pathway">
    <text evidence="2">Amino-acid biosynthesis; L-serine biosynthesis; L-serine from 3-phospho-D-glycerate: step 2/3.</text>
</comment>
<organism evidence="13 14">
    <name type="scientific">Ceratobasidium theobromae</name>
    <dbReference type="NCBI Taxonomy" id="1582974"/>
    <lineage>
        <taxon>Eukaryota</taxon>
        <taxon>Fungi</taxon>
        <taxon>Dikarya</taxon>
        <taxon>Basidiomycota</taxon>
        <taxon>Agaricomycotina</taxon>
        <taxon>Agaricomycetes</taxon>
        <taxon>Cantharellales</taxon>
        <taxon>Ceratobasidiaceae</taxon>
        <taxon>Ceratobasidium</taxon>
    </lineage>
</organism>
<dbReference type="InterPro" id="IPR000192">
    <property type="entry name" value="Aminotrans_V_dom"/>
</dbReference>
<dbReference type="Gene3D" id="3.40.640.10">
    <property type="entry name" value="Type I PLP-dependent aspartate aminotransferase-like (Major domain)"/>
    <property type="match status" value="1"/>
</dbReference>
<dbReference type="PANTHER" id="PTHR43247">
    <property type="entry name" value="PHOSPHOSERINE AMINOTRANSFERASE"/>
    <property type="match status" value="1"/>
</dbReference>
<evidence type="ECO:0000256" key="11">
    <source>
        <dbReference type="ARBA" id="ARBA00049007"/>
    </source>
</evidence>
<comment type="caution">
    <text evidence="13">The sequence shown here is derived from an EMBL/GenBank/DDBJ whole genome shotgun (WGS) entry which is preliminary data.</text>
</comment>
<dbReference type="FunFam" id="3.90.1150.10:FF:000006">
    <property type="entry name" value="Phosphoserine aminotransferase"/>
    <property type="match status" value="1"/>
</dbReference>
<evidence type="ECO:0000313" key="14">
    <source>
        <dbReference type="Proteomes" id="UP000383932"/>
    </source>
</evidence>
<protein>
    <recommendedName>
        <fullName evidence="4">phosphoserine transaminase</fullName>
        <ecNumber evidence="4">2.6.1.52</ecNumber>
    </recommendedName>
</protein>
<dbReference type="InterPro" id="IPR015424">
    <property type="entry name" value="PyrdxlP-dep_Trfase"/>
</dbReference>
<dbReference type="HAMAP" id="MF_00160">
    <property type="entry name" value="SerC_aminotrans_5"/>
    <property type="match status" value="1"/>
</dbReference>
<dbReference type="InterPro" id="IPR015422">
    <property type="entry name" value="PyrdxlP-dep_Trfase_small"/>
</dbReference>
<dbReference type="SUPFAM" id="SSF53383">
    <property type="entry name" value="PLP-dependent transferases"/>
    <property type="match status" value="1"/>
</dbReference>
<comment type="cofactor">
    <cofactor evidence="1">
        <name>pyridoxal 5'-phosphate</name>
        <dbReference type="ChEBI" id="CHEBI:597326"/>
    </cofactor>
</comment>
<dbReference type="InterPro" id="IPR015421">
    <property type="entry name" value="PyrdxlP-dep_Trfase_major"/>
</dbReference>
<name>A0A5N5QV85_9AGAM</name>
<evidence type="ECO:0000259" key="12">
    <source>
        <dbReference type="Pfam" id="PF00266"/>
    </source>
</evidence>
<dbReference type="GO" id="GO:0030170">
    <property type="term" value="F:pyridoxal phosphate binding"/>
    <property type="evidence" value="ECO:0007669"/>
    <property type="project" value="TreeGrafter"/>
</dbReference>
<keyword evidence="7 13" id="KW-0808">Transferase</keyword>
<keyword evidence="6" id="KW-0028">Amino-acid biosynthesis</keyword>
<evidence type="ECO:0000256" key="7">
    <source>
        <dbReference type="ARBA" id="ARBA00022679"/>
    </source>
</evidence>
<accession>A0A5N5QV85</accession>
<dbReference type="Pfam" id="PF00266">
    <property type="entry name" value="Aminotran_5"/>
    <property type="match status" value="1"/>
</dbReference>
<evidence type="ECO:0000256" key="8">
    <source>
        <dbReference type="ARBA" id="ARBA00022898"/>
    </source>
</evidence>
<sequence>MPERDEIINVTAGPSQLPLSILEEAAKGLINYNNTGIGITEISHRSSEFIRLNEDLESTVRRTLAVPDTHVILFAQGGATTQFSAIPLNLLAWKVLKTKKGPESWTMDYIITGSWSAKAAEEAERLAHGATVNIAADARHHSAGTYDNIPAPSGWRLSPSGKCLYVYYCENETVDGNQFSDEPNTPASFPFHLVPSDVPIVADFSSSFMSRPIPNISRYGLIYAGVQKNLGPAGLTIVIVRKDLLVDIEEARKEGAPAIPTMLSYNVLSKSKSLHNTPPMFSMYITLLVVKHIQSMGGLEKLREFTKQKQTKVYEALQEAEKAGKVRFRVQPASRSWMNVTFDNFKAEEDSKFVEAANKRGIVGVKGHRTVGGIRISLYNAVTLEQVDKIVAFIKEYYAL</sequence>
<dbReference type="PANTHER" id="PTHR43247:SF1">
    <property type="entry name" value="PHOSPHOSERINE AMINOTRANSFERASE"/>
    <property type="match status" value="1"/>
</dbReference>
<dbReference type="InterPro" id="IPR022278">
    <property type="entry name" value="Pser_aminoTfrase"/>
</dbReference>
<keyword evidence="8" id="KW-0663">Pyridoxal phosphate</keyword>
<dbReference type="Gene3D" id="3.90.1150.10">
    <property type="entry name" value="Aspartate Aminotransferase, domain 1"/>
    <property type="match status" value="1"/>
</dbReference>
<evidence type="ECO:0000256" key="1">
    <source>
        <dbReference type="ARBA" id="ARBA00001933"/>
    </source>
</evidence>
<evidence type="ECO:0000256" key="10">
    <source>
        <dbReference type="ARBA" id="ARBA00047630"/>
    </source>
</evidence>
<evidence type="ECO:0000256" key="6">
    <source>
        <dbReference type="ARBA" id="ARBA00022605"/>
    </source>
</evidence>
<dbReference type="PIRSF" id="PIRSF000525">
    <property type="entry name" value="SerC"/>
    <property type="match status" value="1"/>
</dbReference>
<dbReference type="UniPathway" id="UPA00135">
    <property type="reaction ID" value="UER00197"/>
</dbReference>
<keyword evidence="14" id="KW-1185">Reference proteome</keyword>
<proteinExistence type="inferred from homology"/>
<keyword evidence="9" id="KW-0718">Serine biosynthesis</keyword>
<dbReference type="NCBIfam" id="NF003764">
    <property type="entry name" value="PRK05355.1"/>
    <property type="match status" value="1"/>
</dbReference>
<reference evidence="13 14" key="1">
    <citation type="journal article" date="2019" name="Fungal Biol. Biotechnol.">
        <title>Draft genome sequence of fastidious pathogen Ceratobasidium theobromae, which causes vascular-streak dieback in Theobroma cacao.</title>
        <authorList>
            <person name="Ali S.S."/>
            <person name="Asman A."/>
            <person name="Shao J."/>
            <person name="Firmansyah A.P."/>
            <person name="Susilo A.W."/>
            <person name="Rosmana A."/>
            <person name="McMahon P."/>
            <person name="Junaid M."/>
            <person name="Guest D."/>
            <person name="Kheng T.Y."/>
            <person name="Meinhardt L.W."/>
            <person name="Bailey B.A."/>
        </authorList>
    </citation>
    <scope>NUCLEOTIDE SEQUENCE [LARGE SCALE GENOMIC DNA]</scope>
    <source>
        <strain evidence="13 14">CT2</strain>
    </source>
</reference>
<keyword evidence="5 13" id="KW-0032">Aminotransferase</keyword>
<dbReference type="EC" id="2.6.1.52" evidence="4"/>
<comment type="catalytic activity">
    <reaction evidence="10">
        <text>4-(phosphooxy)-L-threonine + 2-oxoglutarate = (R)-3-hydroxy-2-oxo-4-phosphooxybutanoate + L-glutamate</text>
        <dbReference type="Rhea" id="RHEA:16573"/>
        <dbReference type="ChEBI" id="CHEBI:16810"/>
        <dbReference type="ChEBI" id="CHEBI:29985"/>
        <dbReference type="ChEBI" id="CHEBI:58452"/>
        <dbReference type="ChEBI" id="CHEBI:58538"/>
        <dbReference type="EC" id="2.6.1.52"/>
    </reaction>
</comment>
<evidence type="ECO:0000256" key="4">
    <source>
        <dbReference type="ARBA" id="ARBA00013030"/>
    </source>
</evidence>
<dbReference type="FunFam" id="3.40.640.10:FF:000010">
    <property type="entry name" value="Phosphoserine aminotransferase"/>
    <property type="match status" value="1"/>
</dbReference>
<dbReference type="GO" id="GO:0004648">
    <property type="term" value="F:O-phospho-L-serine:2-oxoglutarate aminotransferase activity"/>
    <property type="evidence" value="ECO:0007669"/>
    <property type="project" value="UniProtKB-EC"/>
</dbReference>
<gene>
    <name evidence="13" type="ORF">CTheo_1130</name>
</gene>
<comment type="similarity">
    <text evidence="3">Belongs to the class-V pyridoxal-phosphate-dependent aminotransferase family. SerC subfamily.</text>
</comment>
<evidence type="ECO:0000256" key="3">
    <source>
        <dbReference type="ARBA" id="ARBA00006904"/>
    </source>
</evidence>
<evidence type="ECO:0000256" key="2">
    <source>
        <dbReference type="ARBA" id="ARBA00005099"/>
    </source>
</evidence>
<evidence type="ECO:0000313" key="13">
    <source>
        <dbReference type="EMBL" id="KAB5595453.1"/>
    </source>
</evidence>
<dbReference type="Proteomes" id="UP000383932">
    <property type="component" value="Unassembled WGS sequence"/>
</dbReference>
<comment type="catalytic activity">
    <reaction evidence="11">
        <text>O-phospho-L-serine + 2-oxoglutarate = 3-phosphooxypyruvate + L-glutamate</text>
        <dbReference type="Rhea" id="RHEA:14329"/>
        <dbReference type="ChEBI" id="CHEBI:16810"/>
        <dbReference type="ChEBI" id="CHEBI:18110"/>
        <dbReference type="ChEBI" id="CHEBI:29985"/>
        <dbReference type="ChEBI" id="CHEBI:57524"/>
        <dbReference type="EC" id="2.6.1.52"/>
    </reaction>
</comment>
<dbReference type="OrthoDB" id="1703350at2759"/>